<organism evidence="4 5">
    <name type="scientific">Fusobacterium mortiferum</name>
    <dbReference type="NCBI Taxonomy" id="850"/>
    <lineage>
        <taxon>Bacteria</taxon>
        <taxon>Fusobacteriati</taxon>
        <taxon>Fusobacteriota</taxon>
        <taxon>Fusobacteriia</taxon>
        <taxon>Fusobacteriales</taxon>
        <taxon>Fusobacteriaceae</taxon>
        <taxon>Fusobacterium</taxon>
    </lineage>
</organism>
<dbReference type="EMBL" id="QRHL01000004">
    <property type="protein sequence ID" value="RHF73493.1"/>
    <property type="molecule type" value="Genomic_DNA"/>
</dbReference>
<reference evidence="4 5" key="1">
    <citation type="submission" date="2018-08" db="EMBL/GenBank/DDBJ databases">
        <title>A genome reference for cultivated species of the human gut microbiota.</title>
        <authorList>
            <person name="Zou Y."/>
            <person name="Xue W."/>
            <person name="Luo G."/>
        </authorList>
    </citation>
    <scope>NUCLEOTIDE SEQUENCE [LARGE SCALE GENOMIC DNA]</scope>
    <source>
        <strain evidence="4 5">AM25-1</strain>
    </source>
</reference>
<evidence type="ECO:0000259" key="3">
    <source>
        <dbReference type="Pfam" id="PF08125"/>
    </source>
</evidence>
<gene>
    <name evidence="4" type="ORF">DW663_04295</name>
</gene>
<feature type="domain" description="Mannitol dehydrogenase N-terminal" evidence="2">
    <location>
        <begin position="37"/>
        <end position="302"/>
    </location>
</feature>
<dbReference type="Pfam" id="PF01232">
    <property type="entry name" value="Mannitol_dh"/>
    <property type="match status" value="1"/>
</dbReference>
<accession>A0A414PY47</accession>
<evidence type="ECO:0000259" key="2">
    <source>
        <dbReference type="Pfam" id="PF01232"/>
    </source>
</evidence>
<dbReference type="AlphaFoldDB" id="A0A414PY47"/>
<comment type="caution">
    <text evidence="4">The sequence shown here is derived from an EMBL/GenBank/DDBJ whole genome shotgun (WGS) entry which is preliminary data.</text>
</comment>
<dbReference type="RefSeq" id="WP_118234167.1">
    <property type="nucleotide sequence ID" value="NZ_QRHL01000004.1"/>
</dbReference>
<evidence type="ECO:0000313" key="4">
    <source>
        <dbReference type="EMBL" id="RHF73493.1"/>
    </source>
</evidence>
<dbReference type="SUPFAM" id="SSF48179">
    <property type="entry name" value="6-phosphogluconate dehydrogenase C-terminal domain-like"/>
    <property type="match status" value="1"/>
</dbReference>
<feature type="domain" description="Mannitol dehydrogenase C-terminal" evidence="3">
    <location>
        <begin position="315"/>
        <end position="504"/>
    </location>
</feature>
<dbReference type="InterPro" id="IPR013328">
    <property type="entry name" value="6PGD_dom2"/>
</dbReference>
<dbReference type="Gene3D" id="1.10.1040.10">
    <property type="entry name" value="N-(1-d-carboxylethyl)-l-norvaline Dehydrogenase, domain 2"/>
    <property type="match status" value="1"/>
</dbReference>
<dbReference type="InterPro" id="IPR050988">
    <property type="entry name" value="Mannitol_DH/Oxidoreductase"/>
</dbReference>
<dbReference type="InterPro" id="IPR008927">
    <property type="entry name" value="6-PGluconate_DH-like_C_sf"/>
</dbReference>
<dbReference type="Gene3D" id="3.40.50.720">
    <property type="entry name" value="NAD(P)-binding Rossmann-like Domain"/>
    <property type="match status" value="1"/>
</dbReference>
<evidence type="ECO:0000256" key="1">
    <source>
        <dbReference type="ARBA" id="ARBA00023002"/>
    </source>
</evidence>
<dbReference type="InterPro" id="IPR013118">
    <property type="entry name" value="Mannitol_DH_C"/>
</dbReference>
<sequence length="534" mass="60236">MKLNLNEMKNIKDISEVVTPAYDIETVKENTMKAPKWLHFGAGNIFRAYVGKMQQNLLNKGLENTGIIVAESFDTEIIDKVYKPHDNLTLSVILSKDGNFSTEVIASIVESLKADTDKDTLKEIVKAPTLQMISFTITEKGYNLKTPNGEYMKVIEEDFQNSPEEAKHIMSIVTNLLYVRFKAGATPIALVSMDNCAGNGDRVRAAVLEIAEHWVEKGYVEKEFLAYVSDEKKVAYPISMIDKITPRPAEVVKEHLEKLGFEDMNIVVTSKNTYTGAFVNAEAPEYFVVEDKFPNGRPELEKSEAGVYVTDRETVEKTERMKVTTCLNPLHTTLAVYGCLLNEKTIFDAVSNPYLNKLIKNIGYGEALKVVDDPKILSPKAFIDEVINERFANKFIPDQPERIATDTSQKVGIRFGETIKAYLASDELNVEDIRYIPLVYAGWFRYLLGIDDNGNERSISPDPMLDMLKEKMAGIEFGKPETYKGQLREILKNRMIFGVDLEEVGMADRVEKYFVEMLAGKDAVVNTLKKYLGE</sequence>
<proteinExistence type="predicted"/>
<dbReference type="PANTHER" id="PTHR43362:SF1">
    <property type="entry name" value="MANNITOL DEHYDROGENASE 2-RELATED"/>
    <property type="match status" value="1"/>
</dbReference>
<dbReference type="Proteomes" id="UP000284676">
    <property type="component" value="Unassembled WGS sequence"/>
</dbReference>
<dbReference type="InterPro" id="IPR036291">
    <property type="entry name" value="NAD(P)-bd_dom_sf"/>
</dbReference>
<dbReference type="GO" id="GO:0016616">
    <property type="term" value="F:oxidoreductase activity, acting on the CH-OH group of donors, NAD or NADP as acceptor"/>
    <property type="evidence" value="ECO:0007669"/>
    <property type="project" value="TreeGrafter"/>
</dbReference>
<keyword evidence="1" id="KW-0560">Oxidoreductase</keyword>
<name>A0A414PY47_FUSMR</name>
<protein>
    <submittedName>
        <fullName evidence="4">Mannitol dehydrogenase family protein</fullName>
    </submittedName>
</protein>
<dbReference type="SUPFAM" id="SSF51735">
    <property type="entry name" value="NAD(P)-binding Rossmann-fold domains"/>
    <property type="match status" value="1"/>
</dbReference>
<dbReference type="Pfam" id="PF08125">
    <property type="entry name" value="Mannitol_dh_C"/>
    <property type="match status" value="1"/>
</dbReference>
<dbReference type="InterPro" id="IPR013131">
    <property type="entry name" value="Mannitol_DH_N"/>
</dbReference>
<dbReference type="PANTHER" id="PTHR43362">
    <property type="entry name" value="MANNITOL DEHYDROGENASE DSF1-RELATED"/>
    <property type="match status" value="1"/>
</dbReference>
<evidence type="ECO:0000313" key="5">
    <source>
        <dbReference type="Proteomes" id="UP000284676"/>
    </source>
</evidence>